<name>A0A8B7NV49_HYAAZ</name>
<evidence type="ECO:0000259" key="8">
    <source>
        <dbReference type="SMART" id="SM00382"/>
    </source>
</evidence>
<dbReference type="GO" id="GO:0005663">
    <property type="term" value="C:DNA replication factor C complex"/>
    <property type="evidence" value="ECO:0007669"/>
    <property type="project" value="TreeGrafter"/>
</dbReference>
<comment type="subcellular location">
    <subcellularLocation>
        <location evidence="1">Nucleus</location>
    </subcellularLocation>
</comment>
<evidence type="ECO:0000256" key="7">
    <source>
        <dbReference type="ARBA" id="ARBA00080380"/>
    </source>
</evidence>
<evidence type="ECO:0000313" key="10">
    <source>
        <dbReference type="RefSeq" id="XP_018017644.1"/>
    </source>
</evidence>
<dbReference type="SMART" id="SM00382">
    <property type="entry name" value="AAA"/>
    <property type="match status" value="1"/>
</dbReference>
<dbReference type="OrthoDB" id="10254700at2759"/>
<evidence type="ECO:0000313" key="11">
    <source>
        <dbReference type="RefSeq" id="XP_018017645.1"/>
    </source>
</evidence>
<dbReference type="NCBIfam" id="NF001679">
    <property type="entry name" value="PRK00440.1"/>
    <property type="match status" value="1"/>
</dbReference>
<dbReference type="PANTHER" id="PTHR11669:SF9">
    <property type="entry name" value="REPLICATION FACTOR C SUBUNIT 5"/>
    <property type="match status" value="1"/>
</dbReference>
<dbReference type="GO" id="GO:0003689">
    <property type="term" value="F:DNA clamp loader activity"/>
    <property type="evidence" value="ECO:0007669"/>
    <property type="project" value="TreeGrafter"/>
</dbReference>
<dbReference type="CDD" id="cd18140">
    <property type="entry name" value="HLD_clamp_RFC"/>
    <property type="match status" value="1"/>
</dbReference>
<dbReference type="GeneID" id="108674224"/>
<dbReference type="FunFam" id="3.40.50.300:FF:000129">
    <property type="entry name" value="Replication factor C subunit 5"/>
    <property type="match status" value="1"/>
</dbReference>
<dbReference type="FunFam" id="1.10.8.60:FF:000028">
    <property type="entry name" value="Replication factor C subunit 5"/>
    <property type="match status" value="1"/>
</dbReference>
<keyword evidence="6" id="KW-0539">Nucleus</keyword>
<dbReference type="InterPro" id="IPR003959">
    <property type="entry name" value="ATPase_AAA_core"/>
</dbReference>
<proteinExistence type="inferred from homology"/>
<keyword evidence="5" id="KW-0067">ATP-binding</keyword>
<dbReference type="Gene3D" id="3.40.50.300">
    <property type="entry name" value="P-loop containing nucleotide triphosphate hydrolases"/>
    <property type="match status" value="1"/>
</dbReference>
<dbReference type="OMA" id="AEDNLPW"/>
<dbReference type="GO" id="GO:0006261">
    <property type="term" value="P:DNA-templated DNA replication"/>
    <property type="evidence" value="ECO:0007669"/>
    <property type="project" value="TreeGrafter"/>
</dbReference>
<comment type="similarity">
    <text evidence="2">Belongs to the activator 1 small subunits family.</text>
</comment>
<dbReference type="AlphaFoldDB" id="A0A8B7NV49"/>
<accession>A0A8B7NV49</accession>
<evidence type="ECO:0000256" key="5">
    <source>
        <dbReference type="ARBA" id="ARBA00022840"/>
    </source>
</evidence>
<dbReference type="InterPro" id="IPR050238">
    <property type="entry name" value="DNA_Rep/Repair_Clamp_Loader"/>
</dbReference>
<dbReference type="KEGG" id="hazt:108674224"/>
<dbReference type="RefSeq" id="XP_018017644.1">
    <property type="nucleotide sequence ID" value="XM_018162155.2"/>
</dbReference>
<dbReference type="InterPro" id="IPR047854">
    <property type="entry name" value="RFC_lid"/>
</dbReference>
<dbReference type="InterPro" id="IPR008921">
    <property type="entry name" value="DNA_pol3_clamp-load_cplx_C"/>
</dbReference>
<dbReference type="FunFam" id="1.20.272.10:FF:000004">
    <property type="entry name" value="Replication factor C subunit 5"/>
    <property type="match status" value="1"/>
</dbReference>
<evidence type="ECO:0000256" key="2">
    <source>
        <dbReference type="ARBA" id="ARBA00005378"/>
    </source>
</evidence>
<dbReference type="Pfam" id="PF00004">
    <property type="entry name" value="AAA"/>
    <property type="match status" value="1"/>
</dbReference>
<protein>
    <recommendedName>
        <fullName evidence="7">Activator 1 subunit 5</fullName>
    </recommendedName>
</protein>
<dbReference type="SUPFAM" id="SSF48019">
    <property type="entry name" value="post-AAA+ oligomerization domain-like"/>
    <property type="match status" value="1"/>
</dbReference>
<keyword evidence="4" id="KW-0547">Nucleotide-binding</keyword>
<dbReference type="CTD" id="5983"/>
<dbReference type="Gene3D" id="1.20.272.10">
    <property type="match status" value="1"/>
</dbReference>
<dbReference type="CDD" id="cd00009">
    <property type="entry name" value="AAA"/>
    <property type="match status" value="1"/>
</dbReference>
<dbReference type="RefSeq" id="XP_018017645.1">
    <property type="nucleotide sequence ID" value="XM_018162156.2"/>
</dbReference>
<dbReference type="GO" id="GO:0003677">
    <property type="term" value="F:DNA binding"/>
    <property type="evidence" value="ECO:0007669"/>
    <property type="project" value="InterPro"/>
</dbReference>
<dbReference type="InterPro" id="IPR003593">
    <property type="entry name" value="AAA+_ATPase"/>
</dbReference>
<evidence type="ECO:0000256" key="4">
    <source>
        <dbReference type="ARBA" id="ARBA00022741"/>
    </source>
</evidence>
<gene>
    <name evidence="10 11" type="primary">LOC108674224</name>
</gene>
<sequence length="339" mass="38246">MSTAPKTENLPWVEKYRPQTLDELVSHEHIISTIEKFIKEDHLPHLLFYGPPGTGKTSTILACARQLYKPSHFNSMVLELNASDDRGINVVREQILNFASTRTIFKAGFKLVILDEADAMTNDAQNALRRVIEKFTENVRFCLICNYLSKIIPAIQSRCTRFRFGPLTTDQMLPRLQMVVDKEQVNMTADGKQALVALAGGDMRRVLNVLQSTHLAYGKVTEDNVYTCVGHPLRSDIKTIINWMLNEDFRSAYNNIQKLKVDKGLSLQDIVTELHHYIHKIDFPTASRMRLVKALAAAEERMCVGASEKLQLSAVVGAFAIVKNEIVLQAKEGKKKSCD</sequence>
<dbReference type="GO" id="GO:0006281">
    <property type="term" value="P:DNA repair"/>
    <property type="evidence" value="ECO:0007669"/>
    <property type="project" value="TreeGrafter"/>
</dbReference>
<dbReference type="InterPro" id="IPR013748">
    <property type="entry name" value="Rep_factorC_C"/>
</dbReference>
<evidence type="ECO:0000256" key="3">
    <source>
        <dbReference type="ARBA" id="ARBA00022705"/>
    </source>
</evidence>
<feature type="domain" description="AAA+ ATPase" evidence="8">
    <location>
        <begin position="42"/>
        <end position="170"/>
    </location>
</feature>
<dbReference type="GO" id="GO:0005524">
    <property type="term" value="F:ATP binding"/>
    <property type="evidence" value="ECO:0007669"/>
    <property type="project" value="UniProtKB-KW"/>
</dbReference>
<dbReference type="Pfam" id="PF08542">
    <property type="entry name" value="Rep_fac_C"/>
    <property type="match status" value="1"/>
</dbReference>
<dbReference type="GO" id="GO:0016887">
    <property type="term" value="F:ATP hydrolysis activity"/>
    <property type="evidence" value="ECO:0007669"/>
    <property type="project" value="InterPro"/>
</dbReference>
<reference evidence="10 11" key="1">
    <citation type="submission" date="2025-04" db="UniProtKB">
        <authorList>
            <consortium name="RefSeq"/>
        </authorList>
    </citation>
    <scope>IDENTIFICATION</scope>
    <source>
        <tissue evidence="10 11">Whole organism</tissue>
    </source>
</reference>
<dbReference type="Gene3D" id="1.10.8.60">
    <property type="match status" value="1"/>
</dbReference>
<organism evidence="9 10">
    <name type="scientific">Hyalella azteca</name>
    <name type="common">Amphipod</name>
    <dbReference type="NCBI Taxonomy" id="294128"/>
    <lineage>
        <taxon>Eukaryota</taxon>
        <taxon>Metazoa</taxon>
        <taxon>Ecdysozoa</taxon>
        <taxon>Arthropoda</taxon>
        <taxon>Crustacea</taxon>
        <taxon>Multicrustacea</taxon>
        <taxon>Malacostraca</taxon>
        <taxon>Eumalacostraca</taxon>
        <taxon>Peracarida</taxon>
        <taxon>Amphipoda</taxon>
        <taxon>Senticaudata</taxon>
        <taxon>Talitrida</taxon>
        <taxon>Talitroidea</taxon>
        <taxon>Hyalellidae</taxon>
        <taxon>Hyalella</taxon>
    </lineage>
</organism>
<evidence type="ECO:0000256" key="1">
    <source>
        <dbReference type="ARBA" id="ARBA00004123"/>
    </source>
</evidence>
<keyword evidence="3" id="KW-0235">DNA replication</keyword>
<evidence type="ECO:0000256" key="6">
    <source>
        <dbReference type="ARBA" id="ARBA00023242"/>
    </source>
</evidence>
<dbReference type="GO" id="GO:0005634">
    <property type="term" value="C:nucleus"/>
    <property type="evidence" value="ECO:0007669"/>
    <property type="project" value="UniProtKB-SubCell"/>
</dbReference>
<dbReference type="InterPro" id="IPR027417">
    <property type="entry name" value="P-loop_NTPase"/>
</dbReference>
<dbReference type="SUPFAM" id="SSF52540">
    <property type="entry name" value="P-loop containing nucleoside triphosphate hydrolases"/>
    <property type="match status" value="1"/>
</dbReference>
<dbReference type="PANTHER" id="PTHR11669">
    <property type="entry name" value="REPLICATION FACTOR C / DNA POLYMERASE III GAMMA-TAU SUBUNIT"/>
    <property type="match status" value="1"/>
</dbReference>
<evidence type="ECO:0000313" key="9">
    <source>
        <dbReference type="Proteomes" id="UP000694843"/>
    </source>
</evidence>
<dbReference type="Proteomes" id="UP000694843">
    <property type="component" value="Unplaced"/>
</dbReference>
<keyword evidence="9" id="KW-1185">Reference proteome</keyword>